<organism evidence="2 3">
    <name type="scientific">Hallella mizrahii</name>
    <dbReference type="NCBI Taxonomy" id="2606637"/>
    <lineage>
        <taxon>Bacteria</taxon>
        <taxon>Pseudomonadati</taxon>
        <taxon>Bacteroidota</taxon>
        <taxon>Bacteroidia</taxon>
        <taxon>Bacteroidales</taxon>
        <taxon>Prevotellaceae</taxon>
        <taxon>Hallella</taxon>
    </lineage>
</organism>
<dbReference type="GO" id="GO:0016787">
    <property type="term" value="F:hydrolase activity"/>
    <property type="evidence" value="ECO:0007669"/>
    <property type="project" value="UniProtKB-ARBA"/>
</dbReference>
<dbReference type="PANTHER" id="PTHR10151:SF120">
    <property type="entry name" value="BIS(5'-ADENOSYL)-TRIPHOSPHATASE"/>
    <property type="match status" value="1"/>
</dbReference>
<dbReference type="RefSeq" id="WP_154534747.1">
    <property type="nucleotide sequence ID" value="NZ_VUNG01000030.1"/>
</dbReference>
<keyword evidence="1" id="KW-0732">Signal</keyword>
<dbReference type="Gene3D" id="3.40.720.10">
    <property type="entry name" value="Alkaline Phosphatase, subunit A"/>
    <property type="match status" value="1"/>
</dbReference>
<dbReference type="Proteomes" id="UP000438914">
    <property type="component" value="Unassembled WGS sequence"/>
</dbReference>
<proteinExistence type="predicted"/>
<dbReference type="InterPro" id="IPR002591">
    <property type="entry name" value="Phosphodiest/P_Trfase"/>
</dbReference>
<feature type="signal peptide" evidence="1">
    <location>
        <begin position="1"/>
        <end position="21"/>
    </location>
</feature>
<comment type="caution">
    <text evidence="2">The sequence shown here is derived from an EMBL/GenBank/DDBJ whole genome shotgun (WGS) entry which is preliminary data.</text>
</comment>
<evidence type="ECO:0000313" key="3">
    <source>
        <dbReference type="Proteomes" id="UP000438914"/>
    </source>
</evidence>
<dbReference type="SUPFAM" id="SSF53649">
    <property type="entry name" value="Alkaline phosphatase-like"/>
    <property type="match status" value="1"/>
</dbReference>
<accession>A0A7K0KGV9</accession>
<feature type="chain" id="PRO_5029529464" evidence="1">
    <location>
        <begin position="22"/>
        <end position="403"/>
    </location>
</feature>
<name>A0A7K0KGV9_9BACT</name>
<dbReference type="InterPro" id="IPR017850">
    <property type="entry name" value="Alkaline_phosphatase_core_sf"/>
</dbReference>
<dbReference type="CDD" id="cd16018">
    <property type="entry name" value="Enpp"/>
    <property type="match status" value="1"/>
</dbReference>
<dbReference type="Gene3D" id="3.30.1360.180">
    <property type="match status" value="1"/>
</dbReference>
<keyword evidence="3" id="KW-1185">Reference proteome</keyword>
<evidence type="ECO:0000313" key="2">
    <source>
        <dbReference type="EMBL" id="MST85161.1"/>
    </source>
</evidence>
<dbReference type="AlphaFoldDB" id="A0A7K0KGV9"/>
<protein>
    <submittedName>
        <fullName evidence="2">Alkaline phosphatase family protein</fullName>
    </submittedName>
</protein>
<evidence type="ECO:0000256" key="1">
    <source>
        <dbReference type="SAM" id="SignalP"/>
    </source>
</evidence>
<reference evidence="2 3" key="1">
    <citation type="submission" date="2019-08" db="EMBL/GenBank/DDBJ databases">
        <title>In-depth cultivation of the pig gut microbiome towards novel bacterial diversity and tailored functional studies.</title>
        <authorList>
            <person name="Wylensek D."/>
            <person name="Hitch T.C.A."/>
            <person name="Clavel T."/>
        </authorList>
    </citation>
    <scope>NUCLEOTIDE SEQUENCE [LARGE SCALE GENOMIC DNA]</scope>
    <source>
        <strain evidence="2 3">LKV-178-WT-2A</strain>
    </source>
</reference>
<sequence>MAKAVVLLAVLWMSGMMSALAKKTTVVISCDGFRWDYAEMYDTPFLDLMSRQGVKGELVPSFPSKTFPNHYTLATGLRPEHHGIIANSFLDRATGERFSLSNPKTKCDARFYHGEPLWLTAQRQGLHTAVFYWPGSDVAVAGHYPDLWHSYDEKPHLTFSQRVDGIMQQLTAKNCPDLIMAYFEEPDASGHNYGPQAKQTRLAVERIDSLLGSLWTRIGKAGLQNSVNLVIVSDHGMTWFTPSRQITVSSYLHKEWYQSIEGNLPANIYAPARWQQDSIVAALSHVAHLRVWRKDDIPQWLHYQSDPNIGDVLVLPDEGFLFTDETCHDGGVHGFDPAYSDMHALFRAMGPDIRNGGDMGVFSNTAVYALVCHLLGISPAPNDGMEDYQRIAIKMFKDGKAQH</sequence>
<dbReference type="PANTHER" id="PTHR10151">
    <property type="entry name" value="ECTONUCLEOTIDE PYROPHOSPHATASE/PHOSPHODIESTERASE"/>
    <property type="match status" value="1"/>
</dbReference>
<dbReference type="Pfam" id="PF01663">
    <property type="entry name" value="Phosphodiest"/>
    <property type="match status" value="1"/>
</dbReference>
<dbReference type="EMBL" id="VUNG01000030">
    <property type="protein sequence ID" value="MST85161.1"/>
    <property type="molecule type" value="Genomic_DNA"/>
</dbReference>
<gene>
    <name evidence="2" type="ORF">FYJ73_10895</name>
</gene>